<dbReference type="EMBL" id="BAAAVV010000006">
    <property type="protein sequence ID" value="GAA3173415.1"/>
    <property type="molecule type" value="Genomic_DNA"/>
</dbReference>
<protein>
    <recommendedName>
        <fullName evidence="1">DUF559 domain-containing protein</fullName>
    </recommendedName>
</protein>
<dbReference type="Gene3D" id="3.40.960.10">
    <property type="entry name" value="VSR Endonuclease"/>
    <property type="match status" value="1"/>
</dbReference>
<evidence type="ECO:0000313" key="3">
    <source>
        <dbReference type="Proteomes" id="UP001499924"/>
    </source>
</evidence>
<dbReference type="InterPro" id="IPR011335">
    <property type="entry name" value="Restrct_endonuc-II-like"/>
</dbReference>
<keyword evidence="3" id="KW-1185">Reference proteome</keyword>
<proteinExistence type="predicted"/>
<name>A0ABP6PBF4_9ACTN</name>
<gene>
    <name evidence="2" type="ORF">GCM10010531_28710</name>
</gene>
<organism evidence="2 3">
    <name type="scientific">Blastococcus jejuensis</name>
    <dbReference type="NCBI Taxonomy" id="351224"/>
    <lineage>
        <taxon>Bacteria</taxon>
        <taxon>Bacillati</taxon>
        <taxon>Actinomycetota</taxon>
        <taxon>Actinomycetes</taxon>
        <taxon>Geodermatophilales</taxon>
        <taxon>Geodermatophilaceae</taxon>
        <taxon>Blastococcus</taxon>
    </lineage>
</organism>
<dbReference type="Pfam" id="PF04480">
    <property type="entry name" value="DUF559"/>
    <property type="match status" value="1"/>
</dbReference>
<reference evidence="3" key="1">
    <citation type="journal article" date="2019" name="Int. J. Syst. Evol. Microbiol.">
        <title>The Global Catalogue of Microorganisms (GCM) 10K type strain sequencing project: providing services to taxonomists for standard genome sequencing and annotation.</title>
        <authorList>
            <consortium name="The Broad Institute Genomics Platform"/>
            <consortium name="The Broad Institute Genome Sequencing Center for Infectious Disease"/>
            <person name="Wu L."/>
            <person name="Ma J."/>
        </authorList>
    </citation>
    <scope>NUCLEOTIDE SEQUENCE [LARGE SCALE GENOMIC DNA]</scope>
    <source>
        <strain evidence="3">JCM 15614</strain>
    </source>
</reference>
<feature type="domain" description="DUF559" evidence="1">
    <location>
        <begin position="236"/>
        <end position="299"/>
    </location>
</feature>
<dbReference type="Proteomes" id="UP001499924">
    <property type="component" value="Unassembled WGS sequence"/>
</dbReference>
<evidence type="ECO:0000259" key="1">
    <source>
        <dbReference type="Pfam" id="PF04480"/>
    </source>
</evidence>
<sequence length="306" mass="33544">MTGRAAAKLRIVSLQRLTGVFLGSHAVAEGAVTRAQLQSGLYRRLFQNVYADPGLPLDHQLLARGAMLVMPDDAVLGGRSAAAWYDAPFATPADPVLVLVPPTSAWRGPRGIRVHRTEVASGEVRLIENAREAVRVTTPLRTAWEIGTLERVGNAVALLDAMVGAQHLTYESLERLAREGRGRWGSRRFSKVVPLVDGRSQSRPESLVRVACVRAGLPAPVPQFVVQSAGRWLGQVDLAWPEHRLIVEYEGPHHFEEHKIVQDDGRYARLIAAGWRVIRLSTADLWDLDGVVARIRQALALPLLAG</sequence>
<comment type="caution">
    <text evidence="2">The sequence shown here is derived from an EMBL/GenBank/DDBJ whole genome shotgun (WGS) entry which is preliminary data.</text>
</comment>
<dbReference type="InterPro" id="IPR007569">
    <property type="entry name" value="DUF559"/>
</dbReference>
<accession>A0ABP6PBF4</accession>
<dbReference type="SUPFAM" id="SSF52980">
    <property type="entry name" value="Restriction endonuclease-like"/>
    <property type="match status" value="1"/>
</dbReference>
<evidence type="ECO:0000313" key="2">
    <source>
        <dbReference type="EMBL" id="GAA3173415.1"/>
    </source>
</evidence>